<proteinExistence type="predicted"/>
<dbReference type="Proteomes" id="UP000054928">
    <property type="component" value="Unassembled WGS sequence"/>
</dbReference>
<sequence>MYSITVREVLVKNRYMRSFLSRIRSHYYHSIYIFSAMINLSEIRIQLVTFHILMYQTNVIETNKLPRRSVSDLMQRIVPTARQRQSRCN</sequence>
<protein>
    <submittedName>
        <fullName evidence="1">Uncharacterized protein</fullName>
    </submittedName>
</protein>
<evidence type="ECO:0000313" key="1">
    <source>
        <dbReference type="EMBL" id="CEG42888.1"/>
    </source>
</evidence>
<dbReference type="AlphaFoldDB" id="A0A0P1APC6"/>
<name>A0A0P1APC6_PLAHL</name>
<accession>A0A0P1APC6</accession>
<keyword evidence="2" id="KW-1185">Reference proteome</keyword>
<dbReference type="GeneID" id="36408180"/>
<reference evidence="2" key="1">
    <citation type="submission" date="2014-09" db="EMBL/GenBank/DDBJ databases">
        <authorList>
            <person name="Sharma Rahul"/>
            <person name="Thines Marco"/>
        </authorList>
    </citation>
    <scope>NUCLEOTIDE SEQUENCE [LARGE SCALE GENOMIC DNA]</scope>
</reference>
<evidence type="ECO:0000313" key="2">
    <source>
        <dbReference type="Proteomes" id="UP000054928"/>
    </source>
</evidence>
<dbReference type="EMBL" id="CCYD01000645">
    <property type="protein sequence ID" value="CEG42888.1"/>
    <property type="molecule type" value="Genomic_DNA"/>
</dbReference>
<organism evidence="1 2">
    <name type="scientific">Plasmopara halstedii</name>
    <name type="common">Downy mildew of sunflower</name>
    <dbReference type="NCBI Taxonomy" id="4781"/>
    <lineage>
        <taxon>Eukaryota</taxon>
        <taxon>Sar</taxon>
        <taxon>Stramenopiles</taxon>
        <taxon>Oomycota</taxon>
        <taxon>Peronosporomycetes</taxon>
        <taxon>Peronosporales</taxon>
        <taxon>Peronosporaceae</taxon>
        <taxon>Plasmopara</taxon>
    </lineage>
</organism>
<dbReference type="RefSeq" id="XP_024579257.1">
    <property type="nucleotide sequence ID" value="XM_024728818.1"/>
</dbReference>